<evidence type="ECO:0000313" key="3">
    <source>
        <dbReference type="Proteomes" id="UP000260367"/>
    </source>
</evidence>
<dbReference type="KEGG" id="vg:54997664"/>
<keyword evidence="1" id="KW-0472">Membrane</keyword>
<proteinExistence type="predicted"/>
<reference evidence="3" key="1">
    <citation type="submission" date="2018-06" db="EMBL/GenBank/DDBJ databases">
        <authorList>
            <person name="Zhirakovskaya E."/>
        </authorList>
    </citation>
    <scope>NUCLEOTIDE SEQUENCE [LARGE SCALE GENOMIC DNA]</scope>
</reference>
<name>A0A345KWA8_9CAUD</name>
<evidence type="ECO:0000313" key="2">
    <source>
        <dbReference type="EMBL" id="AXH47310.1"/>
    </source>
</evidence>
<dbReference type="GeneID" id="54997664"/>
<dbReference type="Proteomes" id="UP000260367">
    <property type="component" value="Segment"/>
</dbReference>
<sequence length="602" mass="63587">MATGVELATAWVRIVPSLDGAQGEIAKGLGDAGVDDAAEEAGKKAGNKFSTGMKAAITLASGAIVGGVTKLFSDAIGNASDLNEAGTAVQAVFGDATSGINKWAETAATSFGQSQLSALNAAKGFGVFGQAAGLTNEENAKFSQGLTELASDFASFHNVSPEEAIEAIGAGLRGEAEPLRKFGILMDDASLKAKAMEMGIYDGNGTLSQQQKILAANALITEQAGAAQGDFARTSDGLANQQRILEASLTDLSATVGMAFLPAMQGILSIAQPIVQFFQDNPSVVIALAVAIGVLTVAIIAANVAMWAMSMNPIVLLIMAIVVAVGLLIAAIVWLVLEWDMVSKWIEEVWNGLMTWLKEVIDGFVSWWNGVWEGFASWIKQVWEGFVGWIKTVWEGFLSWVKSVVDGFVNWWNSLWSGFGNWINQVWSGFVSFITNVWNGFIGWIMGVVNGFVGWWNGIWGGIGDVINRVFGGIADFIGGVWDGIVSGIRSAVNSLIRIINGAIDGVNGIIGTAGAAFGLSLKIPRIPMLAKGGTVTSSGHVIVGENGPELLKLPRGAQVNPNYDDLPGDGRQHFTFNNYAPLGSTPSQELETFANRSEAFL</sequence>
<keyword evidence="1" id="KW-0812">Transmembrane</keyword>
<evidence type="ECO:0000256" key="1">
    <source>
        <dbReference type="SAM" id="Phobius"/>
    </source>
</evidence>
<keyword evidence="3" id="KW-1185">Reference proteome</keyword>
<keyword evidence="1" id="KW-1133">Transmembrane helix</keyword>
<dbReference type="EMBL" id="MH509447">
    <property type="protein sequence ID" value="AXH47310.1"/>
    <property type="molecule type" value="Genomic_DNA"/>
</dbReference>
<protein>
    <submittedName>
        <fullName evidence="2">Tape measure protein</fullName>
    </submittedName>
</protein>
<dbReference type="RefSeq" id="YP_009806794.1">
    <property type="nucleotide sequence ID" value="NC_048017.1"/>
</dbReference>
<feature type="transmembrane region" description="Helical" evidence="1">
    <location>
        <begin position="283"/>
        <end position="308"/>
    </location>
</feature>
<gene>
    <name evidence="2" type="primary">15</name>
    <name evidence="2" type="ORF">SEA_EDEN_15</name>
</gene>
<accession>A0A345KWA8</accession>
<feature type="transmembrane region" description="Helical" evidence="1">
    <location>
        <begin position="314"/>
        <end position="337"/>
    </location>
</feature>
<organism evidence="2 3">
    <name type="scientific">Microbacterium phage Eden</name>
    <dbReference type="NCBI Taxonomy" id="2250289"/>
    <lineage>
        <taxon>Viruses</taxon>
        <taxon>Duplodnaviria</taxon>
        <taxon>Heunggongvirae</taxon>
        <taxon>Uroviricota</taxon>
        <taxon>Caudoviricetes</taxon>
        <taxon>Edenvirus</taxon>
        <taxon>Edenvirus eden</taxon>
    </lineage>
</organism>